<proteinExistence type="predicted"/>
<dbReference type="InterPro" id="IPR027417">
    <property type="entry name" value="P-loop_NTPase"/>
</dbReference>
<comment type="caution">
    <text evidence="1">The sequence shown here is derived from an EMBL/GenBank/DDBJ whole genome shotgun (WGS) entry which is preliminary data.</text>
</comment>
<keyword evidence="1" id="KW-0547">Nucleotide-binding</keyword>
<reference evidence="1" key="1">
    <citation type="submission" date="2023-07" db="EMBL/GenBank/DDBJ databases">
        <authorList>
            <person name="Kim M.K."/>
        </authorList>
    </citation>
    <scope>NUCLEOTIDE SEQUENCE</scope>
    <source>
        <strain evidence="1">ASUV-10-1</strain>
    </source>
</reference>
<dbReference type="SUPFAM" id="SSF52540">
    <property type="entry name" value="P-loop containing nucleoside triphosphate hydrolases"/>
    <property type="match status" value="1"/>
</dbReference>
<dbReference type="Pfam" id="PF13671">
    <property type="entry name" value="AAA_33"/>
    <property type="match status" value="1"/>
</dbReference>
<sequence>MQALIFCGIQASGKSTFYCRRLLNSHVRISLDLLRTRHRERLLLQFCLDTQARFVVDNTNPTVAERQRYIEPARAAGYSIVGYYFQSVTSEALLRNQQRPAAEQVPEVGIRGTRGRLEMPSFAEGFDELYFVRIAADGQFVVEPWQV</sequence>
<evidence type="ECO:0000313" key="1">
    <source>
        <dbReference type="EMBL" id="MDO7875664.1"/>
    </source>
</evidence>
<organism evidence="1 2">
    <name type="scientific">Hymenobacter aranciens</name>
    <dbReference type="NCBI Taxonomy" id="3063996"/>
    <lineage>
        <taxon>Bacteria</taxon>
        <taxon>Pseudomonadati</taxon>
        <taxon>Bacteroidota</taxon>
        <taxon>Cytophagia</taxon>
        <taxon>Cytophagales</taxon>
        <taxon>Hymenobacteraceae</taxon>
        <taxon>Hymenobacter</taxon>
    </lineage>
</organism>
<dbReference type="Gene3D" id="3.40.50.300">
    <property type="entry name" value="P-loop containing nucleotide triphosphate hydrolases"/>
    <property type="match status" value="1"/>
</dbReference>
<accession>A0ABT9BD85</accession>
<dbReference type="PANTHER" id="PTHR12083:SF9">
    <property type="entry name" value="BIFUNCTIONAL POLYNUCLEOTIDE PHOSPHATASE_KINASE"/>
    <property type="match status" value="1"/>
</dbReference>
<dbReference type="RefSeq" id="WP_305006981.1">
    <property type="nucleotide sequence ID" value="NZ_JAUQSY010000008.1"/>
</dbReference>
<evidence type="ECO:0000313" key="2">
    <source>
        <dbReference type="Proteomes" id="UP001176429"/>
    </source>
</evidence>
<dbReference type="Proteomes" id="UP001176429">
    <property type="component" value="Unassembled WGS sequence"/>
</dbReference>
<dbReference type="PANTHER" id="PTHR12083">
    <property type="entry name" value="BIFUNCTIONAL POLYNUCLEOTIDE PHOSPHATASE/KINASE"/>
    <property type="match status" value="1"/>
</dbReference>
<gene>
    <name evidence="1" type="ORF">Q5H93_13045</name>
</gene>
<protein>
    <submittedName>
        <fullName evidence="1">ATP-binding protein</fullName>
    </submittedName>
</protein>
<keyword evidence="2" id="KW-1185">Reference proteome</keyword>
<dbReference type="EMBL" id="JAUQSY010000008">
    <property type="protein sequence ID" value="MDO7875664.1"/>
    <property type="molecule type" value="Genomic_DNA"/>
</dbReference>
<keyword evidence="1" id="KW-0067">ATP-binding</keyword>
<name>A0ABT9BD85_9BACT</name>
<dbReference type="GO" id="GO:0005524">
    <property type="term" value="F:ATP binding"/>
    <property type="evidence" value="ECO:0007669"/>
    <property type="project" value="UniProtKB-KW"/>
</dbReference>